<dbReference type="InterPro" id="IPR010736">
    <property type="entry name" value="SHIPPO-rpt"/>
</dbReference>
<evidence type="ECO:0000256" key="1">
    <source>
        <dbReference type="SAM" id="MobiDB-lite"/>
    </source>
</evidence>
<feature type="compositionally biased region" description="Polar residues" evidence="1">
    <location>
        <begin position="71"/>
        <end position="81"/>
    </location>
</feature>
<dbReference type="EMBL" id="KB632431">
    <property type="protein sequence ID" value="ERL95506.1"/>
    <property type="molecule type" value="Genomic_DNA"/>
</dbReference>
<organism evidence="2 3">
    <name type="scientific">Dendroctonus ponderosae</name>
    <name type="common">Mountain pine beetle</name>
    <dbReference type="NCBI Taxonomy" id="77166"/>
    <lineage>
        <taxon>Eukaryota</taxon>
        <taxon>Metazoa</taxon>
        <taxon>Ecdysozoa</taxon>
        <taxon>Arthropoda</taxon>
        <taxon>Hexapoda</taxon>
        <taxon>Insecta</taxon>
        <taxon>Pterygota</taxon>
        <taxon>Neoptera</taxon>
        <taxon>Endopterygota</taxon>
        <taxon>Coleoptera</taxon>
        <taxon>Polyphaga</taxon>
        <taxon>Cucujiformia</taxon>
        <taxon>Curculionidae</taxon>
        <taxon>Scolytinae</taxon>
        <taxon>Dendroctonus</taxon>
    </lineage>
</organism>
<dbReference type="Proteomes" id="UP000030742">
    <property type="component" value="Unassembled WGS sequence"/>
</dbReference>
<dbReference type="GO" id="GO:0005856">
    <property type="term" value="C:cytoskeleton"/>
    <property type="evidence" value="ECO:0007669"/>
    <property type="project" value="TreeGrafter"/>
</dbReference>
<dbReference type="OrthoDB" id="406368at2759"/>
<dbReference type="Pfam" id="PF07004">
    <property type="entry name" value="SHIPPO-rpt"/>
    <property type="match status" value="9"/>
</dbReference>
<sequence length="397" mass="43211">MGGMTQRPWTPTKRRGPIAAEYNSPGPACVSLPSYIGKKPLEAKTGSAPAFSFGAKPNAKLENVGPGPGQYNVTGLSAKGTNSHEAERDPQDFDWGLFFLGKDTPPALSLHSRPKDPRADNFPAPGDYNPDKAEKVVHDNSPKYTFGLKTNVGKPVDTPAPNLYKVPESENAPKYTFGGKAPEAKPSNTPAPNEYNIPTGEKLDNTPKYTFGVKPELPKPFDIPAPNVYNIPTGEKLDNTPKYSFGVKPDLPKPFNIPAPNEYNVEKADSVMLEHTPKYSFGCKLNSEKPAETPAPNVYNIPSEVGDKKGAPAYTISGRNKEPLDERIKNPGPGQYNNVDPENYKNHSPSYTISGRTNVPKDDTIPGPGVYSPEKVLLEFPPAHSFGIRHSIYADHY</sequence>
<feature type="compositionally biased region" description="Polar residues" evidence="1">
    <location>
        <begin position="335"/>
        <end position="357"/>
    </location>
</feature>
<dbReference type="AlphaFoldDB" id="U4UYN3"/>
<dbReference type="STRING" id="77166.U4UYN3"/>
<proteinExistence type="predicted"/>
<dbReference type="InterPro" id="IPR051291">
    <property type="entry name" value="CIMAP"/>
</dbReference>
<dbReference type="PANTHER" id="PTHR21580">
    <property type="entry name" value="SHIPPO-1-RELATED"/>
    <property type="match status" value="1"/>
</dbReference>
<feature type="region of interest" description="Disordered" evidence="1">
    <location>
        <begin position="108"/>
        <end position="217"/>
    </location>
</feature>
<name>U4UYN3_DENPD</name>
<evidence type="ECO:0000313" key="2">
    <source>
        <dbReference type="EMBL" id="ERL95506.1"/>
    </source>
</evidence>
<feature type="compositionally biased region" description="Basic and acidic residues" evidence="1">
    <location>
        <begin position="319"/>
        <end position="329"/>
    </location>
</feature>
<evidence type="ECO:0000313" key="3">
    <source>
        <dbReference type="Proteomes" id="UP000030742"/>
    </source>
</evidence>
<protein>
    <recommendedName>
        <fullName evidence="4">Outer dense fiber protein 3</fullName>
    </recommendedName>
</protein>
<dbReference type="PANTHER" id="PTHR21580:SF28">
    <property type="entry name" value="BOREALIN N-TERMINAL DOMAIN-CONTAINING PROTEIN-RELATED"/>
    <property type="match status" value="1"/>
</dbReference>
<accession>U4UYN3</accession>
<evidence type="ECO:0008006" key="4">
    <source>
        <dbReference type="Google" id="ProtNLM"/>
    </source>
</evidence>
<feature type="region of interest" description="Disordered" evidence="1">
    <location>
        <begin position="297"/>
        <end position="368"/>
    </location>
</feature>
<reference evidence="2 3" key="1">
    <citation type="journal article" date="2013" name="Genome Biol.">
        <title>Draft genome of the mountain pine beetle, Dendroctonus ponderosae Hopkins, a major forest pest.</title>
        <authorList>
            <person name="Keeling C.I."/>
            <person name="Yuen M.M."/>
            <person name="Liao N.Y."/>
            <person name="Docking T.R."/>
            <person name="Chan S.K."/>
            <person name="Taylor G.A."/>
            <person name="Palmquist D.L."/>
            <person name="Jackman S.D."/>
            <person name="Nguyen A."/>
            <person name="Li M."/>
            <person name="Henderson H."/>
            <person name="Janes J.K."/>
            <person name="Zhao Y."/>
            <person name="Pandoh P."/>
            <person name="Moore R."/>
            <person name="Sperling F.A."/>
            <person name="Huber D.P."/>
            <person name="Birol I."/>
            <person name="Jones S.J."/>
            <person name="Bohlmann J."/>
        </authorList>
    </citation>
    <scope>NUCLEOTIDE SEQUENCE</scope>
</reference>
<feature type="region of interest" description="Disordered" evidence="1">
    <location>
        <begin position="48"/>
        <end position="89"/>
    </location>
</feature>
<feature type="region of interest" description="Disordered" evidence="1">
    <location>
        <begin position="1"/>
        <end position="26"/>
    </location>
</feature>
<feature type="compositionally biased region" description="Basic and acidic residues" evidence="1">
    <location>
        <begin position="129"/>
        <end position="141"/>
    </location>
</feature>
<gene>
    <name evidence="2" type="ORF">D910_12768</name>
</gene>